<dbReference type="AlphaFoldDB" id="A0A6A5T7L0"/>
<gene>
    <name evidence="1" type="ORF">CC80DRAFT_301016</name>
</gene>
<proteinExistence type="predicted"/>
<sequence length="194" mass="22011">MLPIFDSTTKSPLNSYVEGISTHCIITLPFTSPATTSARTVVPSPPVSITPNKAGHCTHLLHPGTPQTEVLCPVCKIRQLLNELQPMTSLWQNRGAPFLQPQYDPMYYRLRKVWYMYRASLARYMYFLEIRAEREEAWELEHEGVEMLGVEDVRSARKALGIARRETPFLELGDGDFTTTVRETGKRGGLGLKR</sequence>
<dbReference type="EMBL" id="ML977054">
    <property type="protein sequence ID" value="KAF1948581.1"/>
    <property type="molecule type" value="Genomic_DNA"/>
</dbReference>
<evidence type="ECO:0000313" key="1">
    <source>
        <dbReference type="EMBL" id="KAF1948581.1"/>
    </source>
</evidence>
<accession>A0A6A5T7L0</accession>
<name>A0A6A5T7L0_9PLEO</name>
<dbReference type="Proteomes" id="UP000800035">
    <property type="component" value="Unassembled WGS sequence"/>
</dbReference>
<keyword evidence="2" id="KW-1185">Reference proteome</keyword>
<protein>
    <submittedName>
        <fullName evidence="1">Uncharacterized protein</fullName>
    </submittedName>
</protein>
<reference evidence="1" key="1">
    <citation type="journal article" date="2020" name="Stud. Mycol.">
        <title>101 Dothideomycetes genomes: a test case for predicting lifestyles and emergence of pathogens.</title>
        <authorList>
            <person name="Haridas S."/>
            <person name="Albert R."/>
            <person name="Binder M."/>
            <person name="Bloem J."/>
            <person name="Labutti K."/>
            <person name="Salamov A."/>
            <person name="Andreopoulos B."/>
            <person name="Baker S."/>
            <person name="Barry K."/>
            <person name="Bills G."/>
            <person name="Bluhm B."/>
            <person name="Cannon C."/>
            <person name="Castanera R."/>
            <person name="Culley D."/>
            <person name="Daum C."/>
            <person name="Ezra D."/>
            <person name="Gonzalez J."/>
            <person name="Henrissat B."/>
            <person name="Kuo A."/>
            <person name="Liang C."/>
            <person name="Lipzen A."/>
            <person name="Lutzoni F."/>
            <person name="Magnuson J."/>
            <person name="Mondo S."/>
            <person name="Nolan M."/>
            <person name="Ohm R."/>
            <person name="Pangilinan J."/>
            <person name="Park H.-J."/>
            <person name="Ramirez L."/>
            <person name="Alfaro M."/>
            <person name="Sun H."/>
            <person name="Tritt A."/>
            <person name="Yoshinaga Y."/>
            <person name="Zwiers L.-H."/>
            <person name="Turgeon B."/>
            <person name="Goodwin S."/>
            <person name="Spatafora J."/>
            <person name="Crous P."/>
            <person name="Grigoriev I."/>
        </authorList>
    </citation>
    <scope>NUCLEOTIDE SEQUENCE</scope>
    <source>
        <strain evidence="1">CBS 675.92</strain>
    </source>
</reference>
<dbReference type="OrthoDB" id="3797055at2759"/>
<organism evidence="1 2">
    <name type="scientific">Byssothecium circinans</name>
    <dbReference type="NCBI Taxonomy" id="147558"/>
    <lineage>
        <taxon>Eukaryota</taxon>
        <taxon>Fungi</taxon>
        <taxon>Dikarya</taxon>
        <taxon>Ascomycota</taxon>
        <taxon>Pezizomycotina</taxon>
        <taxon>Dothideomycetes</taxon>
        <taxon>Pleosporomycetidae</taxon>
        <taxon>Pleosporales</taxon>
        <taxon>Massarineae</taxon>
        <taxon>Massarinaceae</taxon>
        <taxon>Byssothecium</taxon>
    </lineage>
</organism>
<evidence type="ECO:0000313" key="2">
    <source>
        <dbReference type="Proteomes" id="UP000800035"/>
    </source>
</evidence>